<feature type="compositionally biased region" description="Polar residues" evidence="2">
    <location>
        <begin position="135"/>
        <end position="144"/>
    </location>
</feature>
<feature type="region of interest" description="Disordered" evidence="2">
    <location>
        <begin position="96"/>
        <end position="209"/>
    </location>
</feature>
<feature type="coiled-coil region" evidence="1">
    <location>
        <begin position="385"/>
        <end position="412"/>
    </location>
</feature>
<keyword evidence="4" id="KW-1185">Reference proteome</keyword>
<dbReference type="EMBL" id="CAKOGP040001064">
    <property type="protein sequence ID" value="CAJ1941703.1"/>
    <property type="molecule type" value="Genomic_DNA"/>
</dbReference>
<evidence type="ECO:0000313" key="4">
    <source>
        <dbReference type="Proteomes" id="UP001295423"/>
    </source>
</evidence>
<gene>
    <name evidence="3" type="ORF">CYCCA115_LOCUS7629</name>
</gene>
<organism evidence="3 4">
    <name type="scientific">Cylindrotheca closterium</name>
    <dbReference type="NCBI Taxonomy" id="2856"/>
    <lineage>
        <taxon>Eukaryota</taxon>
        <taxon>Sar</taxon>
        <taxon>Stramenopiles</taxon>
        <taxon>Ochrophyta</taxon>
        <taxon>Bacillariophyta</taxon>
        <taxon>Bacillariophyceae</taxon>
        <taxon>Bacillariophycidae</taxon>
        <taxon>Bacillariales</taxon>
        <taxon>Bacillariaceae</taxon>
        <taxon>Cylindrotheca</taxon>
    </lineage>
</organism>
<feature type="compositionally biased region" description="Polar residues" evidence="2">
    <location>
        <begin position="187"/>
        <end position="196"/>
    </location>
</feature>
<feature type="compositionally biased region" description="Basic residues" evidence="2">
    <location>
        <begin position="150"/>
        <end position="162"/>
    </location>
</feature>
<feature type="compositionally biased region" description="Pro residues" evidence="2">
    <location>
        <begin position="113"/>
        <end position="129"/>
    </location>
</feature>
<sequence>MPFGARTQFVYDWGAITKGHLGDLAQPGGQWNGIIGKLINTHDTTSQTCTSLAPLFPIQGMLTKVFIPKYCKQGKGKSLLQFHYAIQCIPAVKKPAPAQPEQSATQDADTPDSPLPPSVSSTPPEPPSTNPSVTAPTTAQPTLPSSSTKRSSRKGSKNRRAKQPLEKPTETPQATPPTPLPRPTPALKSTTQAATNPPTPSSARAKLSASEQPLVTEAFDRSAWLAAMDVELNQGPAGLFQMILPGPIDGFYVFVVRQKFASLAQEVLKNLAAFLISHLELWQDLKHQRKTCRTWLCLDHYNRTVTNAMTWDQSQHRAILEYERDVDLDQQVEKDDNEWIEKLLAAEQASPAFEGTITIDLSMPAAKDMDDGATVGSAANMAALLENMKADVNDLCSELETAAEKLAQAKDAEAAKDAHILELEAKMAAQASVTGKHRSSSPSSSKATSSADSGGGPPRRWSLTTNGPVTQGCGV</sequence>
<feature type="compositionally biased region" description="Pro residues" evidence="2">
    <location>
        <begin position="174"/>
        <end position="184"/>
    </location>
</feature>
<evidence type="ECO:0000256" key="2">
    <source>
        <dbReference type="SAM" id="MobiDB-lite"/>
    </source>
</evidence>
<proteinExistence type="predicted"/>
<protein>
    <submittedName>
        <fullName evidence="3">Uncharacterized protein</fullName>
    </submittedName>
</protein>
<evidence type="ECO:0000256" key="1">
    <source>
        <dbReference type="SAM" id="Coils"/>
    </source>
</evidence>
<name>A0AAD2CSK4_9STRA</name>
<evidence type="ECO:0000313" key="3">
    <source>
        <dbReference type="EMBL" id="CAJ1941703.1"/>
    </source>
</evidence>
<feature type="compositionally biased region" description="Low complexity" evidence="2">
    <location>
        <begin position="440"/>
        <end position="452"/>
    </location>
</feature>
<accession>A0AAD2CSK4</accession>
<feature type="region of interest" description="Disordered" evidence="2">
    <location>
        <begin position="431"/>
        <end position="475"/>
    </location>
</feature>
<keyword evidence="1" id="KW-0175">Coiled coil</keyword>
<dbReference type="AlphaFoldDB" id="A0AAD2CSK4"/>
<dbReference type="Proteomes" id="UP001295423">
    <property type="component" value="Unassembled WGS sequence"/>
</dbReference>
<reference evidence="3" key="1">
    <citation type="submission" date="2023-08" db="EMBL/GenBank/DDBJ databases">
        <authorList>
            <person name="Audoor S."/>
            <person name="Bilcke G."/>
        </authorList>
    </citation>
    <scope>NUCLEOTIDE SEQUENCE</scope>
</reference>
<comment type="caution">
    <text evidence="3">The sequence shown here is derived from an EMBL/GenBank/DDBJ whole genome shotgun (WGS) entry which is preliminary data.</text>
</comment>